<dbReference type="Pfam" id="PF03502">
    <property type="entry name" value="Channel_Tsx"/>
    <property type="match status" value="1"/>
</dbReference>
<dbReference type="GO" id="GO:0005337">
    <property type="term" value="F:nucleoside transmembrane transporter activity"/>
    <property type="evidence" value="ECO:0007669"/>
    <property type="project" value="InterPro"/>
</dbReference>
<proteinExistence type="inferred from homology"/>
<keyword evidence="5" id="KW-0998">Cell outer membrane</keyword>
<evidence type="ECO:0000256" key="5">
    <source>
        <dbReference type="ARBA" id="ARBA00023237"/>
    </source>
</evidence>
<accession>A0A330LTI0</accession>
<dbReference type="Gene3D" id="2.40.230.20">
    <property type="entry name" value="Nucleoside-specific channel-forming protein, Tsx-like"/>
    <property type="match status" value="1"/>
</dbReference>
<dbReference type="Proteomes" id="UP000250163">
    <property type="component" value="Chromosome MORIYA"/>
</dbReference>
<comment type="subcellular location">
    <subcellularLocation>
        <location evidence="1">Cell outer membrane</location>
    </subcellularLocation>
</comment>
<dbReference type="GO" id="GO:0009279">
    <property type="term" value="C:cell outer membrane"/>
    <property type="evidence" value="ECO:0007669"/>
    <property type="project" value="UniProtKB-SubCell"/>
</dbReference>
<evidence type="ECO:0000256" key="6">
    <source>
        <dbReference type="SAM" id="MobiDB-lite"/>
    </source>
</evidence>
<feature type="region of interest" description="Disordered" evidence="6">
    <location>
        <begin position="1"/>
        <end position="26"/>
    </location>
</feature>
<evidence type="ECO:0000313" key="8">
    <source>
        <dbReference type="Proteomes" id="UP000250163"/>
    </source>
</evidence>
<dbReference type="InterPro" id="IPR003055">
    <property type="entry name" value="Channel_Tsx"/>
</dbReference>
<evidence type="ECO:0000256" key="1">
    <source>
        <dbReference type="ARBA" id="ARBA00004442"/>
    </source>
</evidence>
<reference evidence="8" key="1">
    <citation type="submission" date="2018-05" db="EMBL/GenBank/DDBJ databases">
        <authorList>
            <person name="Cea G.-C."/>
            <person name="William W."/>
        </authorList>
    </citation>
    <scope>NUCLEOTIDE SEQUENCE [LARGE SCALE GENOMIC DNA]</scope>
    <source>
        <strain evidence="8">DB21MT 5</strain>
    </source>
</reference>
<sequence>MDAGELDVFNLGSSDDSSSDKSSDSSKMFLKFSPRFSLDAMTGKDLSFGPVQEVYVATLFNWGGGEIGGDVNNSFWGIGSDVMVPWFGKVGMNLYGLYNINIKDWNGFQFSMNWFKPFVHFGSTSFIAYQGYIDYQFAADADSTAFVPTTDNGGVMFNGIYWHSDRYALGYGIKFYNDVYTVKDGAGVLGLESTGFSHYFAATYKF</sequence>
<organism evidence="7 8">
    <name type="scientific">Moritella yayanosii</name>
    <dbReference type="NCBI Taxonomy" id="69539"/>
    <lineage>
        <taxon>Bacteria</taxon>
        <taxon>Pseudomonadati</taxon>
        <taxon>Pseudomonadota</taxon>
        <taxon>Gammaproteobacteria</taxon>
        <taxon>Alteromonadales</taxon>
        <taxon>Moritellaceae</taxon>
        <taxon>Moritella</taxon>
    </lineage>
</organism>
<keyword evidence="4" id="KW-0472">Membrane</keyword>
<comment type="similarity">
    <text evidence="2">Belongs to the nucleoside-specific channel-forming outer membrane porin (Tsx) (TC 1.B.10) family.</text>
</comment>
<keyword evidence="8" id="KW-1185">Reference proteome</keyword>
<dbReference type="PRINTS" id="PR01277">
    <property type="entry name" value="CHANNELTSX"/>
</dbReference>
<evidence type="ECO:0000256" key="4">
    <source>
        <dbReference type="ARBA" id="ARBA00023136"/>
    </source>
</evidence>
<dbReference type="InterPro" id="IPR018013">
    <property type="entry name" value="Channel_Tsx-like"/>
</dbReference>
<dbReference type="AlphaFoldDB" id="A0A330LTI0"/>
<evidence type="ECO:0000256" key="3">
    <source>
        <dbReference type="ARBA" id="ARBA00022729"/>
    </source>
</evidence>
<name>A0A330LTI0_9GAMM</name>
<evidence type="ECO:0000313" key="7">
    <source>
        <dbReference type="EMBL" id="SQD80190.1"/>
    </source>
</evidence>
<evidence type="ECO:0000256" key="2">
    <source>
        <dbReference type="ARBA" id="ARBA00008728"/>
    </source>
</evidence>
<dbReference type="InterPro" id="IPR036777">
    <property type="entry name" value="Channel_Tsx-like_sf"/>
</dbReference>
<dbReference type="SUPFAM" id="SSF111364">
    <property type="entry name" value="Tsx-like channel"/>
    <property type="match status" value="1"/>
</dbReference>
<gene>
    <name evidence="7" type="ORF">MORIYA_3738</name>
</gene>
<dbReference type="EMBL" id="LS483250">
    <property type="protein sequence ID" value="SQD80190.1"/>
    <property type="molecule type" value="Genomic_DNA"/>
</dbReference>
<dbReference type="KEGG" id="mya:MORIYA_3738"/>
<protein>
    <submittedName>
        <fullName evidence="7">Putative Nucleoside-specific channel-forming protein, Tsx</fullName>
    </submittedName>
</protein>
<keyword evidence="3" id="KW-0732">Signal</keyword>